<reference evidence="3" key="1">
    <citation type="journal article" date="2018" name="Nat. Microbiol.">
        <title>Leveraging single-cell genomics to expand the fungal tree of life.</title>
        <authorList>
            <person name="Ahrendt S.R."/>
            <person name="Quandt C.A."/>
            <person name="Ciobanu D."/>
            <person name="Clum A."/>
            <person name="Salamov A."/>
            <person name="Andreopoulos B."/>
            <person name="Cheng J.F."/>
            <person name="Woyke T."/>
            <person name="Pelin A."/>
            <person name="Henrissat B."/>
            <person name="Reynolds N.K."/>
            <person name="Benny G.L."/>
            <person name="Smith M.E."/>
            <person name="James T.Y."/>
            <person name="Grigoriev I.V."/>
        </authorList>
    </citation>
    <scope>NUCLEOTIDE SEQUENCE [LARGE SCALE GENOMIC DNA]</scope>
    <source>
        <strain evidence="3">Benny S71-1</strain>
    </source>
</reference>
<keyword evidence="3" id="KW-1185">Reference proteome</keyword>
<accession>A0A4P9YZ38</accession>
<dbReference type="PANTHER" id="PTHR31956:SF8">
    <property type="entry name" value="ACID PHOSPHATASE PHOA (AFU_ORTHOLOGUE AFUA_1G03570)"/>
    <property type="match status" value="1"/>
</dbReference>
<dbReference type="InterPro" id="IPR017850">
    <property type="entry name" value="Alkaline_phosphatase_core_sf"/>
</dbReference>
<dbReference type="GO" id="GO:0009395">
    <property type="term" value="P:phospholipid catabolic process"/>
    <property type="evidence" value="ECO:0007669"/>
    <property type="project" value="TreeGrafter"/>
</dbReference>
<feature type="non-terminal residue" evidence="2">
    <location>
        <position position="260"/>
    </location>
</feature>
<protein>
    <submittedName>
        <fullName evidence="2">Phosphoesterase</fullName>
    </submittedName>
</protein>
<name>A0A4P9YZ38_9FUNG</name>
<keyword evidence="1" id="KW-0378">Hydrolase</keyword>
<dbReference type="Gene3D" id="3.40.720.10">
    <property type="entry name" value="Alkaline Phosphatase, subunit A"/>
    <property type="match status" value="1"/>
</dbReference>
<dbReference type="Proteomes" id="UP000278143">
    <property type="component" value="Unassembled WGS sequence"/>
</dbReference>
<sequence length="260" mass="29981">LVKGRYFDRVVIINLENRNYAAVQSSPYWQELAQRGRLLSNYNDITHPSQPNYVAQIFGSTDGVFFDFKSSVKGRNLVDLLEEKRVSWKAYMENYPGGPDNCFKESNNDDKLYRRKHNPFMVAENVREEPARCAKIVNADQFERDLGSGSLPQYSYYTPNMNNDGHDTSLEYATNWLKAFLEPKLADPNFTRRTLIVVTFDEAENYLIRNQVYTVLLGEAAGRKGTVDDSEYNHYSLLRTVEDNWGLGTLKRNDAEAKPF</sequence>
<evidence type="ECO:0000313" key="2">
    <source>
        <dbReference type="EMBL" id="RKP25344.1"/>
    </source>
</evidence>
<dbReference type="GO" id="GO:0016788">
    <property type="term" value="F:hydrolase activity, acting on ester bonds"/>
    <property type="evidence" value="ECO:0007669"/>
    <property type="project" value="InterPro"/>
</dbReference>
<organism evidence="2 3">
    <name type="scientific">Syncephalis pseudoplumigaleata</name>
    <dbReference type="NCBI Taxonomy" id="1712513"/>
    <lineage>
        <taxon>Eukaryota</taxon>
        <taxon>Fungi</taxon>
        <taxon>Fungi incertae sedis</taxon>
        <taxon>Zoopagomycota</taxon>
        <taxon>Zoopagomycotina</taxon>
        <taxon>Zoopagomycetes</taxon>
        <taxon>Zoopagales</taxon>
        <taxon>Piptocephalidaceae</taxon>
        <taxon>Syncephalis</taxon>
    </lineage>
</organism>
<evidence type="ECO:0000313" key="3">
    <source>
        <dbReference type="Proteomes" id="UP000278143"/>
    </source>
</evidence>
<dbReference type="InterPro" id="IPR007312">
    <property type="entry name" value="Phosphoesterase"/>
</dbReference>
<feature type="non-terminal residue" evidence="2">
    <location>
        <position position="1"/>
    </location>
</feature>
<dbReference type="OrthoDB" id="5135119at2759"/>
<dbReference type="EMBL" id="KZ989786">
    <property type="protein sequence ID" value="RKP25344.1"/>
    <property type="molecule type" value="Genomic_DNA"/>
</dbReference>
<dbReference type="Pfam" id="PF04185">
    <property type="entry name" value="Phosphoesterase"/>
    <property type="match status" value="1"/>
</dbReference>
<proteinExistence type="predicted"/>
<dbReference type="AlphaFoldDB" id="A0A4P9YZ38"/>
<gene>
    <name evidence="2" type="ORF">SYNPS1DRAFT_8192</name>
</gene>
<evidence type="ECO:0000256" key="1">
    <source>
        <dbReference type="ARBA" id="ARBA00022801"/>
    </source>
</evidence>
<dbReference type="PANTHER" id="PTHR31956">
    <property type="entry name" value="NON-SPECIFIC PHOSPHOLIPASE C4-RELATED"/>
    <property type="match status" value="1"/>
</dbReference>